<protein>
    <submittedName>
        <fullName evidence="7">996_t:CDS:1</fullName>
    </submittedName>
</protein>
<dbReference type="GO" id="GO:0070403">
    <property type="term" value="F:NAD+ binding"/>
    <property type="evidence" value="ECO:0007669"/>
    <property type="project" value="InterPro"/>
</dbReference>
<dbReference type="SUPFAM" id="SSF52467">
    <property type="entry name" value="DHS-like NAD/FAD-binding domain"/>
    <property type="match status" value="1"/>
</dbReference>
<feature type="binding site" evidence="4">
    <location>
        <position position="204"/>
    </location>
    <ligand>
        <name>Zn(2+)</name>
        <dbReference type="ChEBI" id="CHEBI:29105"/>
    </ligand>
</feature>
<dbReference type="OrthoDB" id="424302at2759"/>
<evidence type="ECO:0000256" key="4">
    <source>
        <dbReference type="PROSITE-ProRule" id="PRU00236"/>
    </source>
</evidence>
<name>A0A9N9C4D5_9GLOM</name>
<evidence type="ECO:0000256" key="3">
    <source>
        <dbReference type="ARBA" id="ARBA00023027"/>
    </source>
</evidence>
<accession>A0A9N9C4D5</accession>
<keyword evidence="4" id="KW-0862">Zinc</keyword>
<dbReference type="GO" id="GO:0046872">
    <property type="term" value="F:metal ion binding"/>
    <property type="evidence" value="ECO:0007669"/>
    <property type="project" value="UniProtKB-KW"/>
</dbReference>
<feature type="active site" description="Proton acceptor" evidence="4">
    <location>
        <position position="193"/>
    </location>
</feature>
<evidence type="ECO:0000259" key="6">
    <source>
        <dbReference type="PROSITE" id="PS50305"/>
    </source>
</evidence>
<dbReference type="GO" id="GO:0017136">
    <property type="term" value="F:histone deacetylase activity, NAD-dependent"/>
    <property type="evidence" value="ECO:0007669"/>
    <property type="project" value="TreeGrafter"/>
</dbReference>
<organism evidence="7 8">
    <name type="scientific">Paraglomus brasilianum</name>
    <dbReference type="NCBI Taxonomy" id="144538"/>
    <lineage>
        <taxon>Eukaryota</taxon>
        <taxon>Fungi</taxon>
        <taxon>Fungi incertae sedis</taxon>
        <taxon>Mucoromycota</taxon>
        <taxon>Glomeromycotina</taxon>
        <taxon>Glomeromycetes</taxon>
        <taxon>Paraglomerales</taxon>
        <taxon>Paraglomeraceae</taxon>
        <taxon>Paraglomus</taxon>
    </lineage>
</organism>
<dbReference type="EMBL" id="CAJVPI010001042">
    <property type="protein sequence ID" value="CAG8591031.1"/>
    <property type="molecule type" value="Genomic_DNA"/>
</dbReference>
<dbReference type="InterPro" id="IPR026590">
    <property type="entry name" value="Ssirtuin_cat_dom"/>
</dbReference>
<dbReference type="PANTHER" id="PTHR11085:SF10">
    <property type="entry name" value="NAD-DEPENDENT PROTEIN DEACYLASE SIRTUIN-5, MITOCHONDRIAL-RELATED"/>
    <property type="match status" value="1"/>
</dbReference>
<keyword evidence="3" id="KW-0520">NAD</keyword>
<comment type="caution">
    <text evidence="7">The sequence shown here is derived from an EMBL/GenBank/DDBJ whole genome shotgun (WGS) entry which is preliminary data.</text>
</comment>
<keyword evidence="4" id="KW-0479">Metal-binding</keyword>
<feature type="binding site" evidence="4">
    <location>
        <position position="201"/>
    </location>
    <ligand>
        <name>Zn(2+)</name>
        <dbReference type="ChEBI" id="CHEBI:29105"/>
    </ligand>
</feature>
<feature type="domain" description="Deacetylase sirtuin-type" evidence="6">
    <location>
        <begin position="2"/>
        <end position="346"/>
    </location>
</feature>
<evidence type="ECO:0000256" key="1">
    <source>
        <dbReference type="ARBA" id="ARBA00006924"/>
    </source>
</evidence>
<reference evidence="7" key="1">
    <citation type="submission" date="2021-06" db="EMBL/GenBank/DDBJ databases">
        <authorList>
            <person name="Kallberg Y."/>
            <person name="Tangrot J."/>
            <person name="Rosling A."/>
        </authorList>
    </citation>
    <scope>NUCLEOTIDE SEQUENCE</scope>
    <source>
        <strain evidence="7">BR232B</strain>
    </source>
</reference>
<feature type="binding site" evidence="4">
    <location>
        <position position="239"/>
    </location>
    <ligand>
        <name>Zn(2+)</name>
        <dbReference type="ChEBI" id="CHEBI:29105"/>
    </ligand>
</feature>
<evidence type="ECO:0000313" key="7">
    <source>
        <dbReference type="EMBL" id="CAG8591031.1"/>
    </source>
</evidence>
<sequence>MASTTSSDINAFQNALKSAKHIVALAGAGLSAGTHDLLVNLVSILCQHAQQALPDSTQFYPLPPFIYIYLTFFAMAHLSNASFVYKKLYVSSYYSRRVGGAGDGGLWRKYDAMSLATPRAFRANPSRVWQFYHYRRELVLTKEPNRAHKALVAFEQKILSQASSQSSDTPTFALITQNIDGLSAGIQNLIEMHGMLFKNRCTGCGDVRENRNSPIVPALEGTENEEFEREIALKDLPKCEKCNGLLRPHVVWFEESLEASVLAEIQKELFRCDLVLIIGTSGLVYPAAGFRHAVKIQNPQAIIANFNVEPMERLETLETGIDFEFIGPCGQTLPEVLGVKAEVDRM</sequence>
<evidence type="ECO:0000313" key="8">
    <source>
        <dbReference type="Proteomes" id="UP000789739"/>
    </source>
</evidence>
<keyword evidence="5" id="KW-0472">Membrane</keyword>
<proteinExistence type="inferred from homology"/>
<dbReference type="InterPro" id="IPR003000">
    <property type="entry name" value="Sirtuin"/>
</dbReference>
<dbReference type="Proteomes" id="UP000789739">
    <property type="component" value="Unassembled WGS sequence"/>
</dbReference>
<dbReference type="Gene3D" id="3.30.1600.10">
    <property type="entry name" value="SIR2/SIRT2 'Small Domain"/>
    <property type="match status" value="1"/>
</dbReference>
<feature type="transmembrane region" description="Helical" evidence="5">
    <location>
        <begin position="66"/>
        <end position="85"/>
    </location>
</feature>
<feature type="binding site" evidence="4">
    <location>
        <position position="242"/>
    </location>
    <ligand>
        <name>Zn(2+)</name>
        <dbReference type="ChEBI" id="CHEBI:29105"/>
    </ligand>
</feature>
<keyword evidence="5" id="KW-1133">Transmembrane helix</keyword>
<dbReference type="PANTHER" id="PTHR11085">
    <property type="entry name" value="NAD-DEPENDENT PROTEIN DEACYLASE SIRTUIN-5, MITOCHONDRIAL-RELATED"/>
    <property type="match status" value="1"/>
</dbReference>
<dbReference type="AlphaFoldDB" id="A0A9N9C4D5"/>
<dbReference type="InterPro" id="IPR050134">
    <property type="entry name" value="NAD-dep_sirtuin_deacylases"/>
</dbReference>
<dbReference type="InterPro" id="IPR029035">
    <property type="entry name" value="DHS-like_NAD/FAD-binding_dom"/>
</dbReference>
<dbReference type="Gene3D" id="3.40.50.1220">
    <property type="entry name" value="TPP-binding domain"/>
    <property type="match status" value="1"/>
</dbReference>
<comment type="similarity">
    <text evidence="1">Belongs to the sirtuin family. Class I subfamily.</text>
</comment>
<keyword evidence="2" id="KW-0808">Transferase</keyword>
<evidence type="ECO:0000256" key="2">
    <source>
        <dbReference type="ARBA" id="ARBA00022679"/>
    </source>
</evidence>
<dbReference type="PROSITE" id="PS50305">
    <property type="entry name" value="SIRTUIN"/>
    <property type="match status" value="1"/>
</dbReference>
<dbReference type="InterPro" id="IPR026591">
    <property type="entry name" value="Sirtuin_cat_small_dom_sf"/>
</dbReference>
<dbReference type="Pfam" id="PF02146">
    <property type="entry name" value="SIR2"/>
    <property type="match status" value="1"/>
</dbReference>
<keyword evidence="5" id="KW-0812">Transmembrane</keyword>
<dbReference type="GO" id="GO:0005634">
    <property type="term" value="C:nucleus"/>
    <property type="evidence" value="ECO:0007669"/>
    <property type="project" value="TreeGrafter"/>
</dbReference>
<evidence type="ECO:0000256" key="5">
    <source>
        <dbReference type="SAM" id="Phobius"/>
    </source>
</evidence>
<keyword evidence="8" id="KW-1185">Reference proteome</keyword>
<gene>
    <name evidence="7" type="ORF">PBRASI_LOCUS7126</name>
</gene>